<organism evidence="9 10">
    <name type="scientific">Panaeolus cyanescens</name>
    <dbReference type="NCBI Taxonomy" id="181874"/>
    <lineage>
        <taxon>Eukaryota</taxon>
        <taxon>Fungi</taxon>
        <taxon>Dikarya</taxon>
        <taxon>Basidiomycota</taxon>
        <taxon>Agaricomycotina</taxon>
        <taxon>Agaricomycetes</taxon>
        <taxon>Agaricomycetidae</taxon>
        <taxon>Agaricales</taxon>
        <taxon>Agaricineae</taxon>
        <taxon>Galeropsidaceae</taxon>
        <taxon>Panaeolus</taxon>
    </lineage>
</organism>
<evidence type="ECO:0000313" key="10">
    <source>
        <dbReference type="Proteomes" id="UP000284842"/>
    </source>
</evidence>
<accession>A0A409VGN3</accession>
<comment type="similarity">
    <text evidence="3">Belongs to the cytochrome P450 family.</text>
</comment>
<dbReference type="PANTHER" id="PTHR46300:SF7">
    <property type="entry name" value="P450, PUTATIVE (EUROFUNG)-RELATED"/>
    <property type="match status" value="1"/>
</dbReference>
<evidence type="ECO:0000256" key="7">
    <source>
        <dbReference type="ARBA" id="ARBA00023004"/>
    </source>
</evidence>
<dbReference type="GO" id="GO:0020037">
    <property type="term" value="F:heme binding"/>
    <property type="evidence" value="ECO:0007669"/>
    <property type="project" value="InterPro"/>
</dbReference>
<dbReference type="GO" id="GO:0004497">
    <property type="term" value="F:monooxygenase activity"/>
    <property type="evidence" value="ECO:0007669"/>
    <property type="project" value="UniProtKB-KW"/>
</dbReference>
<dbReference type="STRING" id="181874.A0A409VGN3"/>
<evidence type="ECO:0000256" key="2">
    <source>
        <dbReference type="ARBA" id="ARBA00005179"/>
    </source>
</evidence>
<dbReference type="InterPro" id="IPR050364">
    <property type="entry name" value="Cytochrome_P450_fung"/>
</dbReference>
<proteinExistence type="inferred from homology"/>
<sequence length="1358" mass="153237">MGWDIDMALLPHNQWWRRHRRAFHEHFHASAVAKYQPIQLRECRAFLHRLLNTPDDFFHHIKHTFAATIMRVTYGYTVQDTNDPYVTTTEAAIEGFNEAAHPGAFLVDLIPALKYVPAWFPGAGFKRKAARWRKINQEISVKPFEMVKEQIKNGTVFPSIAATMIEKLPSENDPLRVDEELVAINTASVTYIGGADTTVSAVKSFFLAMALYPDVMRKAQAELDAVVGGHRLPDFSDRPALPYITAMVKETMRWHLVGNLGTKVLHTLGHMATEDDEYNGYFIPKETVVLGNGWSILHDPEVYKEPHEYIPDRFLKDGQLDPSVRDPSVAAFGYGRRICPGRHFSDNGLFMIIASTLAAFDILPPLDSSGQAVKPRVEYAPGLLSYVGFGHFMSKLSLTLFYFTAIRCPLSVASYQDRQRLEPSFKMPLGMRSVDTLLPIKLNLMVVSLLTDHPYHTLAGAFLFCAVLQSVASRRRRNPRGLPLPPGPKGWPIIGNILDMPTERSWLTYHEWAKEHGDMVYFEVLGQPFLVLDTLEKVVDLLEKRSANYSDRMRLPMLVELSGLDIDMALLPYNQWWRRHRRAFHEHFNSNVVAKYQLEPVQLRGARKFLQQLLETPDDFLHHIRHTFAATIMQVTYGYTIKDMDDPYVWNAEALLEGFAEAGAFLVDLIPVLKYVPAWIPGAGFQRKAARWRKISKDVSTKPFEMVREQMKNGTAVPSITSALIEKLPNENEPTHRDEEQIAMNTALVTYLGGADTTVAAVKTFFLAMTLYPQVMKKAQAELDAVVGSHRLPDFTDQAALPYISAMVKETMRWHLPANLGLPHMATEDDEYNGYFIPKGTVVMGNGWSILHDPEIYKDPHEYVPDRFLKDGQLDSSVRDPSVATFGYGRRICPGRHFSDNGLFIMIASTLAVFDILPPLDSTGQAVKPREEFAPGLLSRPEQPMVRELMGWDFNFAFRPYGPAWRKDRRIFHEHFHQGAIEGYQPMQLKEAHAFLNLLLTEPDGFLHHVRHAFSATIIRIAYGISVKPHVNSVYVTAAEAAVATLSEAAIPGTFLVDIIPALKYVPQWFPGASFKRKVAQWKKELNEFINLPFNHVKDLVKTGKAVPSLATMLLDALPDENDPLRTEEEDRAKCLTAAIYAAGADTMVSTVQTFFLAMAMHPEVVRKAQAELDAVVGPGRLPEFFDRPMLPYIAAVAKECLRWKLVANLGIAHALSEDDEYRGYFIPKGTIVIGNAWAILHDPDAFENPEEFIPERYLKDGQLDPSVRDPIVAAFGFGRSRICPGHHYAEQNLFILVASTLMAFDIRPPNDETGKPIQLQPNYNEGALSYPAPFKCQITPRNSNISKLIQDNILTLD</sequence>
<dbReference type="PANTHER" id="PTHR46300">
    <property type="entry name" value="P450, PUTATIVE (EUROFUNG)-RELATED-RELATED"/>
    <property type="match status" value="1"/>
</dbReference>
<keyword evidence="10" id="KW-1185">Reference proteome</keyword>
<dbReference type="PRINTS" id="PR00463">
    <property type="entry name" value="EP450I"/>
</dbReference>
<gene>
    <name evidence="9" type="ORF">CVT24_011500</name>
</gene>
<dbReference type="Gene3D" id="1.10.630.10">
    <property type="entry name" value="Cytochrome P450"/>
    <property type="match status" value="3"/>
</dbReference>
<dbReference type="GO" id="GO:0005506">
    <property type="term" value="F:iron ion binding"/>
    <property type="evidence" value="ECO:0007669"/>
    <property type="project" value="InterPro"/>
</dbReference>
<comment type="caution">
    <text evidence="9">The sequence shown here is derived from an EMBL/GenBank/DDBJ whole genome shotgun (WGS) entry which is preliminary data.</text>
</comment>
<dbReference type="CDD" id="cd11065">
    <property type="entry name" value="CYP64-like"/>
    <property type="match status" value="3"/>
</dbReference>
<dbReference type="InterPro" id="IPR017972">
    <property type="entry name" value="Cyt_P450_CS"/>
</dbReference>
<dbReference type="GO" id="GO:0016705">
    <property type="term" value="F:oxidoreductase activity, acting on paired donors, with incorporation or reduction of molecular oxygen"/>
    <property type="evidence" value="ECO:0007669"/>
    <property type="project" value="InterPro"/>
</dbReference>
<evidence type="ECO:0000256" key="8">
    <source>
        <dbReference type="ARBA" id="ARBA00023033"/>
    </source>
</evidence>
<dbReference type="SUPFAM" id="SSF48264">
    <property type="entry name" value="Cytochrome P450"/>
    <property type="match status" value="3"/>
</dbReference>
<dbReference type="OrthoDB" id="2919035at2759"/>
<reference evidence="9 10" key="1">
    <citation type="journal article" date="2018" name="Evol. Lett.">
        <title>Horizontal gene cluster transfer increased hallucinogenic mushroom diversity.</title>
        <authorList>
            <person name="Reynolds H.T."/>
            <person name="Vijayakumar V."/>
            <person name="Gluck-Thaler E."/>
            <person name="Korotkin H.B."/>
            <person name="Matheny P.B."/>
            <person name="Slot J.C."/>
        </authorList>
    </citation>
    <scope>NUCLEOTIDE SEQUENCE [LARGE SCALE GENOMIC DNA]</scope>
    <source>
        <strain evidence="9 10">2629</strain>
    </source>
</reference>
<keyword evidence="7" id="KW-0408">Iron</keyword>
<dbReference type="PROSITE" id="PS00086">
    <property type="entry name" value="CYTOCHROME_P450"/>
    <property type="match status" value="2"/>
</dbReference>
<keyword evidence="4" id="KW-0349">Heme</keyword>
<evidence type="ECO:0008006" key="11">
    <source>
        <dbReference type="Google" id="ProtNLM"/>
    </source>
</evidence>
<dbReference type="Pfam" id="PF00067">
    <property type="entry name" value="p450"/>
    <property type="match status" value="3"/>
</dbReference>
<dbReference type="Proteomes" id="UP000284842">
    <property type="component" value="Unassembled WGS sequence"/>
</dbReference>
<dbReference type="InterPro" id="IPR002401">
    <property type="entry name" value="Cyt_P450_E_grp-I"/>
</dbReference>
<comment type="cofactor">
    <cofactor evidence="1">
        <name>heme</name>
        <dbReference type="ChEBI" id="CHEBI:30413"/>
    </cofactor>
</comment>
<name>A0A409VGN3_9AGAR</name>
<keyword evidence="8" id="KW-0503">Monooxygenase</keyword>
<evidence type="ECO:0000256" key="1">
    <source>
        <dbReference type="ARBA" id="ARBA00001971"/>
    </source>
</evidence>
<evidence type="ECO:0000256" key="6">
    <source>
        <dbReference type="ARBA" id="ARBA00023002"/>
    </source>
</evidence>
<comment type="pathway">
    <text evidence="2">Secondary metabolite biosynthesis.</text>
</comment>
<dbReference type="InterPro" id="IPR001128">
    <property type="entry name" value="Cyt_P450"/>
</dbReference>
<keyword evidence="6" id="KW-0560">Oxidoreductase</keyword>
<evidence type="ECO:0000256" key="4">
    <source>
        <dbReference type="ARBA" id="ARBA00022617"/>
    </source>
</evidence>
<evidence type="ECO:0000313" key="9">
    <source>
        <dbReference type="EMBL" id="PPQ65419.1"/>
    </source>
</evidence>
<evidence type="ECO:0000256" key="3">
    <source>
        <dbReference type="ARBA" id="ARBA00010617"/>
    </source>
</evidence>
<keyword evidence="5" id="KW-0479">Metal-binding</keyword>
<dbReference type="InterPro" id="IPR036396">
    <property type="entry name" value="Cyt_P450_sf"/>
</dbReference>
<dbReference type="InParanoid" id="A0A409VGN3"/>
<evidence type="ECO:0000256" key="5">
    <source>
        <dbReference type="ARBA" id="ARBA00022723"/>
    </source>
</evidence>
<dbReference type="EMBL" id="NHTK01006066">
    <property type="protein sequence ID" value="PPQ65419.1"/>
    <property type="molecule type" value="Genomic_DNA"/>
</dbReference>
<protein>
    <recommendedName>
        <fullName evidence="11">Cytochrome P450</fullName>
    </recommendedName>
</protein>